<dbReference type="AlphaFoldDB" id="A0A2U1E732"/>
<evidence type="ECO:0000313" key="1">
    <source>
        <dbReference type="EMBL" id="PVY95705.1"/>
    </source>
</evidence>
<dbReference type="RefSeq" id="WP_116479599.1">
    <property type="nucleotide sequence ID" value="NZ_QEKV01000001.1"/>
</dbReference>
<reference evidence="1 2" key="1">
    <citation type="submission" date="2018-04" db="EMBL/GenBank/DDBJ databases">
        <title>Genomic Encyclopedia of Type Strains, Phase IV (KMG-IV): sequencing the most valuable type-strain genomes for metagenomic binning, comparative biology and taxonomic classification.</title>
        <authorList>
            <person name="Goeker M."/>
        </authorList>
    </citation>
    <scope>NUCLEOTIDE SEQUENCE [LARGE SCALE GENOMIC DNA]</scope>
    <source>
        <strain evidence="1 2">DSM 20705</strain>
    </source>
</reference>
<comment type="caution">
    <text evidence="1">The sequence shown here is derived from an EMBL/GenBank/DDBJ whole genome shotgun (WGS) entry which is preliminary data.</text>
</comment>
<gene>
    <name evidence="1" type="ORF">C7381_101231</name>
</gene>
<name>A0A2U1E732_9FIRM</name>
<evidence type="ECO:0000313" key="2">
    <source>
        <dbReference type="Proteomes" id="UP000245793"/>
    </source>
</evidence>
<dbReference type="Proteomes" id="UP000245793">
    <property type="component" value="Unassembled WGS sequence"/>
</dbReference>
<sequence>MIRKFLKDIIPKSFYAYLLILFFFLYVTNAPETLNASLYFRDVEMTGDEYRDLLHVILYYKEICKNELSEENIEKKWIGPKNTELFSNAFTDKDVFLELRKKNILNRKNLQEMTEMMEKAWSRYDGEKMCTISFNYDGYEFKFPYYPDDKIRYLK</sequence>
<protein>
    <submittedName>
        <fullName evidence="1">Uncharacterized protein</fullName>
    </submittedName>
</protein>
<organism evidence="1 2">
    <name type="scientific">Ezakiella coagulans</name>
    <dbReference type="NCBI Taxonomy" id="46507"/>
    <lineage>
        <taxon>Bacteria</taxon>
        <taxon>Bacillati</taxon>
        <taxon>Bacillota</taxon>
        <taxon>Tissierellia</taxon>
        <taxon>Ezakiella</taxon>
    </lineage>
</organism>
<dbReference type="EMBL" id="QEKV01000001">
    <property type="protein sequence ID" value="PVY95705.1"/>
    <property type="molecule type" value="Genomic_DNA"/>
</dbReference>
<accession>A0A2U1E732</accession>
<keyword evidence="2" id="KW-1185">Reference proteome</keyword>
<proteinExistence type="predicted"/>